<accession>A0AAV1JXV5</accession>
<dbReference type="Proteomes" id="UP001497472">
    <property type="component" value="Unassembled WGS sequence"/>
</dbReference>
<sequence length="168" mass="17804">MQTFNKTSISSHVNTLASQIHARNPPTRTSSSSPFAGQLMNEKAPIKKERVKLRSSSQASVKSSENSLEAKPATPPPPPPRTRRSSSVQSSGSSTTAAPLTPCIPPQNGTAAPPASAGPLRLTATVTEEATPRRVKKRNKTTTPQQPQVSAEATGRTRREENPSSTKA</sequence>
<feature type="compositionally biased region" description="Polar residues" evidence="1">
    <location>
        <begin position="1"/>
        <end position="18"/>
    </location>
</feature>
<name>A0AAV1JXV5_9NEOP</name>
<proteinExistence type="predicted"/>
<feature type="compositionally biased region" description="Polar residues" evidence="1">
    <location>
        <begin position="54"/>
        <end position="67"/>
    </location>
</feature>
<feature type="compositionally biased region" description="Low complexity" evidence="1">
    <location>
        <begin position="85"/>
        <end position="98"/>
    </location>
</feature>
<dbReference type="EMBL" id="CAVLEF010000277">
    <property type="protein sequence ID" value="CAK1554337.1"/>
    <property type="molecule type" value="Genomic_DNA"/>
</dbReference>
<evidence type="ECO:0000313" key="3">
    <source>
        <dbReference type="Proteomes" id="UP001497472"/>
    </source>
</evidence>
<keyword evidence="3" id="KW-1185">Reference proteome</keyword>
<dbReference type="AlphaFoldDB" id="A0AAV1JXV5"/>
<evidence type="ECO:0000256" key="1">
    <source>
        <dbReference type="SAM" id="MobiDB-lite"/>
    </source>
</evidence>
<gene>
    <name evidence="2" type="ORF">LNINA_LOCUS13259</name>
</gene>
<reference evidence="2 3" key="1">
    <citation type="submission" date="2023-11" db="EMBL/GenBank/DDBJ databases">
        <authorList>
            <person name="Okamura Y."/>
        </authorList>
    </citation>
    <scope>NUCLEOTIDE SEQUENCE [LARGE SCALE GENOMIC DNA]</scope>
</reference>
<protein>
    <submittedName>
        <fullName evidence="2">Uncharacterized protein</fullName>
    </submittedName>
</protein>
<organism evidence="2 3">
    <name type="scientific">Leptosia nina</name>
    <dbReference type="NCBI Taxonomy" id="320188"/>
    <lineage>
        <taxon>Eukaryota</taxon>
        <taxon>Metazoa</taxon>
        <taxon>Ecdysozoa</taxon>
        <taxon>Arthropoda</taxon>
        <taxon>Hexapoda</taxon>
        <taxon>Insecta</taxon>
        <taxon>Pterygota</taxon>
        <taxon>Neoptera</taxon>
        <taxon>Endopterygota</taxon>
        <taxon>Lepidoptera</taxon>
        <taxon>Glossata</taxon>
        <taxon>Ditrysia</taxon>
        <taxon>Papilionoidea</taxon>
        <taxon>Pieridae</taxon>
        <taxon>Pierinae</taxon>
        <taxon>Leptosia</taxon>
    </lineage>
</organism>
<evidence type="ECO:0000313" key="2">
    <source>
        <dbReference type="EMBL" id="CAK1554337.1"/>
    </source>
</evidence>
<feature type="region of interest" description="Disordered" evidence="1">
    <location>
        <begin position="1"/>
        <end position="168"/>
    </location>
</feature>
<feature type="compositionally biased region" description="Polar residues" evidence="1">
    <location>
        <begin position="141"/>
        <end position="151"/>
    </location>
</feature>
<comment type="caution">
    <text evidence="2">The sequence shown here is derived from an EMBL/GenBank/DDBJ whole genome shotgun (WGS) entry which is preliminary data.</text>
</comment>